<comment type="cofactor">
    <cofactor evidence="1">
        <name>FAD</name>
        <dbReference type="ChEBI" id="CHEBI:57692"/>
    </cofactor>
</comment>
<dbReference type="AlphaFoldDB" id="A0A2K1YL35"/>
<dbReference type="GO" id="GO:0016491">
    <property type="term" value="F:oxidoreductase activity"/>
    <property type="evidence" value="ECO:0007669"/>
    <property type="project" value="InterPro"/>
</dbReference>
<keyword evidence="11" id="KW-1185">Reference proteome</keyword>
<keyword evidence="5" id="KW-0274">FAD</keyword>
<evidence type="ECO:0000256" key="6">
    <source>
        <dbReference type="ARBA" id="ARBA00023157"/>
    </source>
</evidence>
<dbReference type="SUPFAM" id="SSF56176">
    <property type="entry name" value="FAD-binding/transporter-associated domain-like"/>
    <property type="match status" value="1"/>
</dbReference>
<organism evidence="10 11">
    <name type="scientific">Populus trichocarpa</name>
    <name type="common">Western balsam poplar</name>
    <name type="synonym">Populus balsamifera subsp. trichocarpa</name>
    <dbReference type="NCBI Taxonomy" id="3694"/>
    <lineage>
        <taxon>Eukaryota</taxon>
        <taxon>Viridiplantae</taxon>
        <taxon>Streptophyta</taxon>
        <taxon>Embryophyta</taxon>
        <taxon>Tracheophyta</taxon>
        <taxon>Spermatophyta</taxon>
        <taxon>Magnoliopsida</taxon>
        <taxon>eudicotyledons</taxon>
        <taxon>Gunneridae</taxon>
        <taxon>Pentapetalae</taxon>
        <taxon>rosids</taxon>
        <taxon>fabids</taxon>
        <taxon>Malpighiales</taxon>
        <taxon>Salicaceae</taxon>
        <taxon>Saliceae</taxon>
        <taxon>Populus</taxon>
    </lineage>
</organism>
<reference evidence="10 11" key="1">
    <citation type="journal article" date="2006" name="Science">
        <title>The genome of black cottonwood, Populus trichocarpa (Torr. &amp; Gray).</title>
        <authorList>
            <person name="Tuskan G.A."/>
            <person name="Difazio S."/>
            <person name="Jansson S."/>
            <person name="Bohlmann J."/>
            <person name="Grigoriev I."/>
            <person name="Hellsten U."/>
            <person name="Putnam N."/>
            <person name="Ralph S."/>
            <person name="Rombauts S."/>
            <person name="Salamov A."/>
            <person name="Schein J."/>
            <person name="Sterck L."/>
            <person name="Aerts A."/>
            <person name="Bhalerao R.R."/>
            <person name="Bhalerao R.P."/>
            <person name="Blaudez D."/>
            <person name="Boerjan W."/>
            <person name="Brun A."/>
            <person name="Brunner A."/>
            <person name="Busov V."/>
            <person name="Campbell M."/>
            <person name="Carlson J."/>
            <person name="Chalot M."/>
            <person name="Chapman J."/>
            <person name="Chen G.L."/>
            <person name="Cooper D."/>
            <person name="Coutinho P.M."/>
            <person name="Couturier J."/>
            <person name="Covert S."/>
            <person name="Cronk Q."/>
            <person name="Cunningham R."/>
            <person name="Davis J."/>
            <person name="Degroeve S."/>
            <person name="Dejardin A."/>
            <person name="Depamphilis C."/>
            <person name="Detter J."/>
            <person name="Dirks B."/>
            <person name="Dubchak I."/>
            <person name="Duplessis S."/>
            <person name="Ehlting J."/>
            <person name="Ellis B."/>
            <person name="Gendler K."/>
            <person name="Goodstein D."/>
            <person name="Gribskov M."/>
            <person name="Grimwood J."/>
            <person name="Groover A."/>
            <person name="Gunter L."/>
            <person name="Hamberger B."/>
            <person name="Heinze B."/>
            <person name="Helariutta Y."/>
            <person name="Henrissat B."/>
            <person name="Holligan D."/>
            <person name="Holt R."/>
            <person name="Huang W."/>
            <person name="Islam-Faridi N."/>
            <person name="Jones S."/>
            <person name="Jones-Rhoades M."/>
            <person name="Jorgensen R."/>
            <person name="Joshi C."/>
            <person name="Kangasjarvi J."/>
            <person name="Karlsson J."/>
            <person name="Kelleher C."/>
            <person name="Kirkpatrick R."/>
            <person name="Kirst M."/>
            <person name="Kohler A."/>
            <person name="Kalluri U."/>
            <person name="Larimer F."/>
            <person name="Leebens-Mack J."/>
            <person name="Leple J.C."/>
            <person name="Locascio P."/>
            <person name="Lou Y."/>
            <person name="Lucas S."/>
            <person name="Martin F."/>
            <person name="Montanini B."/>
            <person name="Napoli C."/>
            <person name="Nelson D.R."/>
            <person name="Nelson C."/>
            <person name="Nieminen K."/>
            <person name="Nilsson O."/>
            <person name="Pereda V."/>
            <person name="Peter G."/>
            <person name="Philippe R."/>
            <person name="Pilate G."/>
            <person name="Poliakov A."/>
            <person name="Razumovskaya J."/>
            <person name="Richardson P."/>
            <person name="Rinaldi C."/>
            <person name="Ritland K."/>
            <person name="Rouze P."/>
            <person name="Ryaboy D."/>
            <person name="Schmutz J."/>
            <person name="Schrader J."/>
            <person name="Segerman B."/>
            <person name="Shin H."/>
            <person name="Siddiqui A."/>
            <person name="Sterky F."/>
            <person name="Terry A."/>
            <person name="Tsai C.J."/>
            <person name="Uberbacher E."/>
            <person name="Unneberg P."/>
            <person name="Vahala J."/>
            <person name="Wall K."/>
            <person name="Wessler S."/>
            <person name="Yang G."/>
            <person name="Yin T."/>
            <person name="Douglas C."/>
            <person name="Marra M."/>
            <person name="Sandberg G."/>
            <person name="Van de Peer Y."/>
            <person name="Rokhsar D."/>
        </authorList>
    </citation>
    <scope>NUCLEOTIDE SEQUENCE [LARGE SCALE GENOMIC DNA]</scope>
    <source>
        <strain evidence="11">cv. Nisqually</strain>
    </source>
</reference>
<evidence type="ECO:0000256" key="7">
    <source>
        <dbReference type="ARBA" id="ARBA00023180"/>
    </source>
</evidence>
<dbReference type="InterPro" id="IPR016169">
    <property type="entry name" value="FAD-bd_PCMH_sub2"/>
</dbReference>
<dbReference type="InParanoid" id="A0A2K1YL35"/>
<evidence type="ECO:0000256" key="5">
    <source>
        <dbReference type="ARBA" id="ARBA00022827"/>
    </source>
</evidence>
<evidence type="ECO:0000256" key="4">
    <source>
        <dbReference type="ARBA" id="ARBA00022729"/>
    </source>
</evidence>
<dbReference type="Gene3D" id="3.30.465.10">
    <property type="match status" value="1"/>
</dbReference>
<dbReference type="Pfam" id="PF01565">
    <property type="entry name" value="FAD_binding_4"/>
    <property type="match status" value="1"/>
</dbReference>
<feature type="chain" id="PRO_5014441492" description="FAD-binding PCMH-type domain-containing protein" evidence="8">
    <location>
        <begin position="23"/>
        <end position="538"/>
    </location>
</feature>
<dbReference type="GO" id="GO:1901696">
    <property type="term" value="P:cannabinoid biosynthetic process"/>
    <property type="evidence" value="ECO:0007669"/>
    <property type="project" value="UniProtKB-ARBA"/>
</dbReference>
<dbReference type="InterPro" id="IPR016167">
    <property type="entry name" value="FAD-bd_PCMH_sub1"/>
</dbReference>
<evidence type="ECO:0000256" key="8">
    <source>
        <dbReference type="SAM" id="SignalP"/>
    </source>
</evidence>
<feature type="domain" description="FAD-binding PCMH-type" evidence="9">
    <location>
        <begin position="75"/>
        <end position="249"/>
    </location>
</feature>
<keyword evidence="6" id="KW-1015">Disulfide bond</keyword>
<comment type="similarity">
    <text evidence="2">Belongs to the oxygen-dependent FAD-linked oxidoreductase family.</text>
</comment>
<dbReference type="PROSITE" id="PS51387">
    <property type="entry name" value="FAD_PCMH"/>
    <property type="match status" value="1"/>
</dbReference>
<evidence type="ECO:0000256" key="1">
    <source>
        <dbReference type="ARBA" id="ARBA00001974"/>
    </source>
</evidence>
<name>A0A2K1YL35_POPTR</name>
<dbReference type="PANTHER" id="PTHR32448">
    <property type="entry name" value="OS08G0158400 PROTEIN"/>
    <property type="match status" value="1"/>
</dbReference>
<evidence type="ECO:0000259" key="9">
    <source>
        <dbReference type="PROSITE" id="PS51387"/>
    </source>
</evidence>
<dbReference type="Pfam" id="PF08031">
    <property type="entry name" value="BBE"/>
    <property type="match status" value="1"/>
</dbReference>
<dbReference type="FunFam" id="3.30.43.10:FF:000004">
    <property type="entry name" value="Berberine bridge enzyme-like 15"/>
    <property type="match status" value="1"/>
</dbReference>
<dbReference type="InterPro" id="IPR016166">
    <property type="entry name" value="FAD-bd_PCMH"/>
</dbReference>
<dbReference type="STRING" id="3694.A0A2K1YL35"/>
<evidence type="ECO:0000256" key="3">
    <source>
        <dbReference type="ARBA" id="ARBA00022630"/>
    </source>
</evidence>
<dbReference type="InterPro" id="IPR036318">
    <property type="entry name" value="FAD-bd_PCMH-like_sf"/>
</dbReference>
<dbReference type="EMBL" id="CM009300">
    <property type="protein sequence ID" value="PNT13733.1"/>
    <property type="molecule type" value="Genomic_DNA"/>
</dbReference>
<evidence type="ECO:0000256" key="2">
    <source>
        <dbReference type="ARBA" id="ARBA00005466"/>
    </source>
</evidence>
<dbReference type="Gene3D" id="3.40.462.20">
    <property type="match status" value="1"/>
</dbReference>
<dbReference type="Proteomes" id="UP000006729">
    <property type="component" value="Chromosome 11"/>
</dbReference>
<dbReference type="FunCoup" id="A0A2K1YL35">
    <property type="interactions" value="74"/>
</dbReference>
<dbReference type="GO" id="GO:0071949">
    <property type="term" value="F:FAD binding"/>
    <property type="evidence" value="ECO:0007669"/>
    <property type="project" value="InterPro"/>
</dbReference>
<keyword evidence="7" id="KW-0325">Glycoprotein</keyword>
<evidence type="ECO:0000313" key="10">
    <source>
        <dbReference type="EMBL" id="PNT13733.1"/>
    </source>
</evidence>
<gene>
    <name evidence="10" type="ORF">POPTR_011G158600</name>
</gene>
<proteinExistence type="inferred from homology"/>
<evidence type="ECO:0000313" key="11">
    <source>
        <dbReference type="Proteomes" id="UP000006729"/>
    </source>
</evidence>
<dbReference type="Gene3D" id="3.30.43.10">
    <property type="entry name" value="Uridine Diphospho-n-acetylenolpyruvylglucosamine Reductase, domain 2"/>
    <property type="match status" value="1"/>
</dbReference>
<sequence>MERTIFNMRFLLLIFLAPSVWPASSSSAQEKFLQCFSSRIQPSNPVSEVILTKNSSDYSSVLRSSIRNYRFLNTTIVKPQFIITPFDESHIQAAIVCAREYGMQIRVRSGGHDYEGLSFESYQEFVLVDLAKLSSIILDIENETAWIGAGASIGELYYKIADKSKVHGFPAGSCPTVGVGGHFSGGGFGTIFRKYGLAADNVIDAQIVDANGRILDRESMGEDLFWAIRGGGAASFGVILSWKLRLVSVPPTVTVFNIERTLEQGASNLLQKWQSIGDKFHEDLFLHAAIEVATSSPNGNKTIRVSFVSLFLGRAEELLPVMQDSFPELGLMRENCSEMSWIQSILYFGGFSPRDSLDVLLSRTAQFKGFFKGKSDYVKEPISETGLEGLYRRLLEEEASMLILTPYGGRMSEISDSEIPFPHRSGNIFKIQYLITWDVEEETERHLKWMRRLYAYMAPYVSNSPRAAYLNYRDLDLGRNNNGNTSFAKASVWGLKYFKNNFKRLVQVKTATDPSNFFRNEQSIPVLPSWRQRKMNLK</sequence>
<dbReference type="InterPro" id="IPR012951">
    <property type="entry name" value="BBE"/>
</dbReference>
<dbReference type="InterPro" id="IPR006094">
    <property type="entry name" value="Oxid_FAD_bind_N"/>
</dbReference>
<keyword evidence="3" id="KW-0285">Flavoprotein</keyword>
<keyword evidence="4 8" id="KW-0732">Signal</keyword>
<accession>A0A2K1YL35</accession>
<feature type="signal peptide" evidence="8">
    <location>
        <begin position="1"/>
        <end position="22"/>
    </location>
</feature>
<protein>
    <recommendedName>
        <fullName evidence="9">FAD-binding PCMH-type domain-containing protein</fullName>
    </recommendedName>
</protein>